<organism evidence="2 3">
    <name type="scientific">Stephania japonica</name>
    <dbReference type="NCBI Taxonomy" id="461633"/>
    <lineage>
        <taxon>Eukaryota</taxon>
        <taxon>Viridiplantae</taxon>
        <taxon>Streptophyta</taxon>
        <taxon>Embryophyta</taxon>
        <taxon>Tracheophyta</taxon>
        <taxon>Spermatophyta</taxon>
        <taxon>Magnoliopsida</taxon>
        <taxon>Ranunculales</taxon>
        <taxon>Menispermaceae</taxon>
        <taxon>Menispermoideae</taxon>
        <taxon>Cissampelideae</taxon>
        <taxon>Stephania</taxon>
    </lineage>
</organism>
<sequence>MQAGQSSEAVTEQGYTEVRDDRDQSDRQRQDRGRQDRRLEQQRGDEGQVGYATHLHLSSSNDINLSTSTRIGIRVVRTRNRKTRVRVKDPVIGILGCERRANVINADIEDIGGSFAKHRQPQSQSIVGGDDDKLQRSCDMEMFGMDNTSRRDRDMFRDVLTVELRGIYIGNAR</sequence>
<dbReference type="AlphaFoldDB" id="A0AAP0K4E0"/>
<protein>
    <submittedName>
        <fullName evidence="2">Uncharacterized protein</fullName>
    </submittedName>
</protein>
<keyword evidence="3" id="KW-1185">Reference proteome</keyword>
<comment type="caution">
    <text evidence="2">The sequence shown here is derived from an EMBL/GenBank/DDBJ whole genome shotgun (WGS) entry which is preliminary data.</text>
</comment>
<name>A0AAP0K4E0_9MAGN</name>
<proteinExistence type="predicted"/>
<gene>
    <name evidence="2" type="ORF">Sjap_004892</name>
</gene>
<accession>A0AAP0K4E0</accession>
<evidence type="ECO:0000313" key="3">
    <source>
        <dbReference type="Proteomes" id="UP001417504"/>
    </source>
</evidence>
<feature type="compositionally biased region" description="Polar residues" evidence="1">
    <location>
        <begin position="1"/>
        <end position="14"/>
    </location>
</feature>
<evidence type="ECO:0000313" key="2">
    <source>
        <dbReference type="EMBL" id="KAK9144989.1"/>
    </source>
</evidence>
<dbReference type="Proteomes" id="UP001417504">
    <property type="component" value="Unassembled WGS sequence"/>
</dbReference>
<feature type="region of interest" description="Disordered" evidence="1">
    <location>
        <begin position="1"/>
        <end position="48"/>
    </location>
</feature>
<reference evidence="2 3" key="1">
    <citation type="submission" date="2024-01" db="EMBL/GenBank/DDBJ databases">
        <title>Genome assemblies of Stephania.</title>
        <authorList>
            <person name="Yang L."/>
        </authorList>
    </citation>
    <scope>NUCLEOTIDE SEQUENCE [LARGE SCALE GENOMIC DNA]</scope>
    <source>
        <strain evidence="2">QJT</strain>
        <tissue evidence="2">Leaf</tissue>
    </source>
</reference>
<evidence type="ECO:0000256" key="1">
    <source>
        <dbReference type="SAM" id="MobiDB-lite"/>
    </source>
</evidence>
<feature type="compositionally biased region" description="Basic and acidic residues" evidence="1">
    <location>
        <begin position="17"/>
        <end position="46"/>
    </location>
</feature>
<dbReference type="EMBL" id="JBBNAE010000002">
    <property type="protein sequence ID" value="KAK9144989.1"/>
    <property type="molecule type" value="Genomic_DNA"/>
</dbReference>